<dbReference type="Proteomes" id="UP000050417">
    <property type="component" value="Unassembled WGS sequence"/>
</dbReference>
<evidence type="ECO:0000256" key="9">
    <source>
        <dbReference type="RuleBase" id="RU003656"/>
    </source>
</evidence>
<dbReference type="GO" id="GO:0012505">
    <property type="term" value="C:endomembrane system"/>
    <property type="evidence" value="ECO:0007669"/>
    <property type="project" value="UniProtKB-SubCell"/>
</dbReference>
<dbReference type="HAMAP" id="MF_00530">
    <property type="entry name" value="ATP_synth_epsil_bac"/>
    <property type="match status" value="1"/>
</dbReference>
<dbReference type="InterPro" id="IPR020546">
    <property type="entry name" value="ATP_synth_F1_dsu/esu_N"/>
</dbReference>
<keyword evidence="3 8" id="KW-0813">Transport</keyword>
<evidence type="ECO:0000313" key="12">
    <source>
        <dbReference type="EMBL" id="KPL74372.1"/>
    </source>
</evidence>
<dbReference type="InterPro" id="IPR001469">
    <property type="entry name" value="ATP_synth_F1_dsu/esu"/>
</dbReference>
<dbReference type="InterPro" id="IPR036771">
    <property type="entry name" value="ATPsynth_dsu/esu_N"/>
</dbReference>
<comment type="function">
    <text evidence="8">Produces ATP from ADP in the presence of a proton gradient across the membrane.</text>
</comment>
<keyword evidence="13" id="KW-1185">Reference proteome</keyword>
<dbReference type="Pfam" id="PF00401">
    <property type="entry name" value="ATP-synt_DE"/>
    <property type="match status" value="1"/>
</dbReference>
<dbReference type="Gene3D" id="1.20.5.440">
    <property type="entry name" value="ATP synthase delta/epsilon subunit, C-terminal domain"/>
    <property type="match status" value="1"/>
</dbReference>
<feature type="domain" description="ATP synthase F1 complex delta/epsilon subunit N-terminal" evidence="11">
    <location>
        <begin position="6"/>
        <end position="83"/>
    </location>
</feature>
<dbReference type="GO" id="GO:0005886">
    <property type="term" value="C:plasma membrane"/>
    <property type="evidence" value="ECO:0007669"/>
    <property type="project" value="UniProtKB-SubCell"/>
</dbReference>
<dbReference type="PANTHER" id="PTHR13822:SF10">
    <property type="entry name" value="ATP SYNTHASE EPSILON CHAIN, CHLOROPLASTIC"/>
    <property type="match status" value="1"/>
</dbReference>
<comment type="subunit">
    <text evidence="8 9">F-type ATPases have 2 components, CF(1) - the catalytic core - and CF(0) - the membrane proton channel. CF(1) has five subunits: alpha(3), beta(3), gamma(1), delta(1), epsilon(1). CF(0) has three main subunits: a, b and c.</text>
</comment>
<organism evidence="12 13">
    <name type="scientific">Ornatilinea apprima</name>
    <dbReference type="NCBI Taxonomy" id="1134406"/>
    <lineage>
        <taxon>Bacteria</taxon>
        <taxon>Bacillati</taxon>
        <taxon>Chloroflexota</taxon>
        <taxon>Anaerolineae</taxon>
        <taxon>Anaerolineales</taxon>
        <taxon>Anaerolineaceae</taxon>
        <taxon>Ornatilinea</taxon>
    </lineage>
</organism>
<protein>
    <recommendedName>
        <fullName evidence="8">ATP synthase epsilon chain</fullName>
    </recommendedName>
    <alternativeName>
        <fullName evidence="8">ATP synthase F1 sector epsilon subunit</fullName>
    </alternativeName>
    <alternativeName>
        <fullName evidence="8">F-ATPase epsilon subunit</fullName>
    </alternativeName>
</protein>
<dbReference type="STRING" id="1134406.ADN00_13860"/>
<evidence type="ECO:0000256" key="1">
    <source>
        <dbReference type="ARBA" id="ARBA00004184"/>
    </source>
</evidence>
<keyword evidence="7 8" id="KW-0066">ATP synthesis</keyword>
<comment type="subcellular location">
    <subcellularLocation>
        <location evidence="8">Cell membrane</location>
        <topology evidence="8">Peripheral membrane protein</topology>
    </subcellularLocation>
    <subcellularLocation>
        <location evidence="1">Endomembrane system</location>
        <topology evidence="1">Peripheral membrane protein</topology>
    </subcellularLocation>
</comment>
<evidence type="ECO:0000259" key="11">
    <source>
        <dbReference type="Pfam" id="PF02823"/>
    </source>
</evidence>
<dbReference type="Gene3D" id="2.60.15.10">
    <property type="entry name" value="F0F1 ATP synthase delta/epsilon subunit, N-terminal"/>
    <property type="match status" value="1"/>
</dbReference>
<dbReference type="InterPro" id="IPR020547">
    <property type="entry name" value="ATP_synth_F1_esu_C"/>
</dbReference>
<keyword evidence="6 8" id="KW-0139">CF(1)</keyword>
<dbReference type="SUPFAM" id="SSF51344">
    <property type="entry name" value="Epsilon subunit of F1F0-ATP synthase N-terminal domain"/>
    <property type="match status" value="1"/>
</dbReference>
<sequence length="149" mass="16376">MGMTIRCEIVSLENIIFEGDVDMVVLPGVHGEIGVLPNHSPFLTMLSYGIITIKQGDKENVFTVYGGVAEVQPDQVTVLAEGAESVESIDVERAEMARKRAEELLKSGIPQISEQYASMQASLLRSNLRLSAARRYRRRGQSPLSPGEE</sequence>
<dbReference type="GO" id="GO:0005524">
    <property type="term" value="F:ATP binding"/>
    <property type="evidence" value="ECO:0007669"/>
    <property type="project" value="UniProtKB-UniRule"/>
</dbReference>
<keyword evidence="12" id="KW-0378">Hydrolase</keyword>
<evidence type="ECO:0000313" key="13">
    <source>
        <dbReference type="Proteomes" id="UP000050417"/>
    </source>
</evidence>
<evidence type="ECO:0000259" key="10">
    <source>
        <dbReference type="Pfam" id="PF00401"/>
    </source>
</evidence>
<comment type="caution">
    <text evidence="12">The sequence shown here is derived from an EMBL/GenBank/DDBJ whole genome shotgun (WGS) entry which is preliminary data.</text>
</comment>
<dbReference type="PANTHER" id="PTHR13822">
    <property type="entry name" value="ATP SYNTHASE DELTA/EPSILON CHAIN"/>
    <property type="match status" value="1"/>
</dbReference>
<reference evidence="12 13" key="1">
    <citation type="submission" date="2015-07" db="EMBL/GenBank/DDBJ databases">
        <title>Genome sequence of Ornatilinea apprima DSM 23815.</title>
        <authorList>
            <person name="Hemp J."/>
            <person name="Ward L.M."/>
            <person name="Pace L.A."/>
            <person name="Fischer W.W."/>
        </authorList>
    </citation>
    <scope>NUCLEOTIDE SEQUENCE [LARGE SCALE GENOMIC DNA]</scope>
    <source>
        <strain evidence="12 13">P3M-1</strain>
    </source>
</reference>
<evidence type="ECO:0000256" key="5">
    <source>
        <dbReference type="ARBA" id="ARBA00023136"/>
    </source>
</evidence>
<gene>
    <name evidence="8 12" type="primary">atpC</name>
    <name evidence="12" type="ORF">ADN00_13860</name>
</gene>
<feature type="domain" description="ATP synthase epsilon subunit C-terminal" evidence="10">
    <location>
        <begin position="87"/>
        <end position="133"/>
    </location>
</feature>
<dbReference type="GO" id="GO:0016787">
    <property type="term" value="F:hydrolase activity"/>
    <property type="evidence" value="ECO:0007669"/>
    <property type="project" value="UniProtKB-KW"/>
</dbReference>
<comment type="similarity">
    <text evidence="2 8 9">Belongs to the ATPase epsilon chain family.</text>
</comment>
<dbReference type="NCBIfam" id="TIGR01216">
    <property type="entry name" value="ATP_synt_epsi"/>
    <property type="match status" value="1"/>
</dbReference>
<name>A0A0P6X3I9_9CHLR</name>
<dbReference type="Pfam" id="PF02823">
    <property type="entry name" value="ATP-synt_DE_N"/>
    <property type="match status" value="1"/>
</dbReference>
<dbReference type="EMBL" id="LGCL01000032">
    <property type="protein sequence ID" value="KPL74372.1"/>
    <property type="molecule type" value="Genomic_DNA"/>
</dbReference>
<evidence type="ECO:0000256" key="6">
    <source>
        <dbReference type="ARBA" id="ARBA00023196"/>
    </source>
</evidence>
<keyword evidence="5 8" id="KW-0472">Membrane</keyword>
<evidence type="ECO:0000256" key="7">
    <source>
        <dbReference type="ARBA" id="ARBA00023310"/>
    </source>
</evidence>
<proteinExistence type="inferred from homology"/>
<evidence type="ECO:0000256" key="8">
    <source>
        <dbReference type="HAMAP-Rule" id="MF_00530"/>
    </source>
</evidence>
<evidence type="ECO:0000256" key="2">
    <source>
        <dbReference type="ARBA" id="ARBA00005712"/>
    </source>
</evidence>
<keyword evidence="4 8" id="KW-0406">Ion transport</keyword>
<evidence type="ECO:0000256" key="4">
    <source>
        <dbReference type="ARBA" id="ARBA00023065"/>
    </source>
</evidence>
<accession>A0A0P6X3I9</accession>
<keyword evidence="8" id="KW-0375">Hydrogen ion transport</keyword>
<dbReference type="AlphaFoldDB" id="A0A0P6X3I9"/>
<dbReference type="GO" id="GO:0046933">
    <property type="term" value="F:proton-transporting ATP synthase activity, rotational mechanism"/>
    <property type="evidence" value="ECO:0007669"/>
    <property type="project" value="UniProtKB-UniRule"/>
</dbReference>
<dbReference type="CDD" id="cd12152">
    <property type="entry name" value="F1-ATPase_delta"/>
    <property type="match status" value="1"/>
</dbReference>
<keyword evidence="8" id="KW-1003">Cell membrane</keyword>
<dbReference type="GO" id="GO:0045259">
    <property type="term" value="C:proton-transporting ATP synthase complex"/>
    <property type="evidence" value="ECO:0007669"/>
    <property type="project" value="UniProtKB-KW"/>
</dbReference>
<evidence type="ECO:0000256" key="3">
    <source>
        <dbReference type="ARBA" id="ARBA00022448"/>
    </source>
</evidence>